<dbReference type="GO" id="GO:0008360">
    <property type="term" value="P:regulation of cell shape"/>
    <property type="evidence" value="ECO:0007669"/>
    <property type="project" value="UniProtKB-KW"/>
</dbReference>
<dbReference type="InterPro" id="IPR023346">
    <property type="entry name" value="Lysozyme-like_dom_sf"/>
</dbReference>
<proteinExistence type="inferred from homology"/>
<dbReference type="EMBL" id="MSSM01000021">
    <property type="protein sequence ID" value="RXT22588.1"/>
    <property type="molecule type" value="Genomic_DNA"/>
</dbReference>
<evidence type="ECO:0000256" key="4">
    <source>
        <dbReference type="ARBA" id="ARBA00022670"/>
    </source>
</evidence>
<keyword evidence="3" id="KW-0121">Carboxypeptidase</keyword>
<evidence type="ECO:0000256" key="1">
    <source>
        <dbReference type="ARBA" id="ARBA00007090"/>
    </source>
</evidence>
<protein>
    <submittedName>
        <fullName evidence="18">Penicillin-binding protein</fullName>
    </submittedName>
</protein>
<dbReference type="InterPro" id="IPR001460">
    <property type="entry name" value="PCN-bd_Tpept"/>
</dbReference>
<evidence type="ECO:0000256" key="9">
    <source>
        <dbReference type="ARBA" id="ARBA00022984"/>
    </source>
</evidence>
<dbReference type="PANTHER" id="PTHR32282">
    <property type="entry name" value="BINDING PROTEIN TRANSPEPTIDASE, PUTATIVE-RELATED"/>
    <property type="match status" value="1"/>
</dbReference>
<keyword evidence="4" id="KW-0645">Protease</keyword>
<evidence type="ECO:0000256" key="5">
    <source>
        <dbReference type="ARBA" id="ARBA00022676"/>
    </source>
</evidence>
<dbReference type="SUPFAM" id="SSF53955">
    <property type="entry name" value="Lysozyme-like"/>
    <property type="match status" value="1"/>
</dbReference>
<dbReference type="SUPFAM" id="SSF56601">
    <property type="entry name" value="beta-lactamase/transpeptidase-like"/>
    <property type="match status" value="1"/>
</dbReference>
<feature type="domain" description="Penicillin-binding protein transpeptidase" evidence="16">
    <location>
        <begin position="355"/>
        <end position="640"/>
    </location>
</feature>
<comment type="catalytic activity">
    <reaction evidence="12">
        <text>Preferential cleavage: (Ac)2-L-Lys-D-Ala-|-D-Ala. Also transpeptidation of peptidyl-alanyl moieties that are N-acyl substituents of D-alanine.</text>
        <dbReference type="EC" id="3.4.16.4"/>
    </reaction>
</comment>
<evidence type="ECO:0000256" key="8">
    <source>
        <dbReference type="ARBA" id="ARBA00022960"/>
    </source>
</evidence>
<dbReference type="GO" id="GO:0071555">
    <property type="term" value="P:cell wall organization"/>
    <property type="evidence" value="ECO:0007669"/>
    <property type="project" value="UniProtKB-KW"/>
</dbReference>
<dbReference type="InterPro" id="IPR036950">
    <property type="entry name" value="PBP_transglycosylase"/>
</dbReference>
<evidence type="ECO:0000259" key="17">
    <source>
        <dbReference type="Pfam" id="PF00912"/>
    </source>
</evidence>
<feature type="domain" description="Glycosyl transferase family 51" evidence="17">
    <location>
        <begin position="79"/>
        <end position="258"/>
    </location>
</feature>
<evidence type="ECO:0000259" key="16">
    <source>
        <dbReference type="Pfam" id="PF00905"/>
    </source>
</evidence>
<evidence type="ECO:0000256" key="14">
    <source>
        <dbReference type="SAM" id="MobiDB-lite"/>
    </source>
</evidence>
<dbReference type="InterPro" id="IPR012338">
    <property type="entry name" value="Beta-lactam/transpept-like"/>
</dbReference>
<keyword evidence="7" id="KW-0378">Hydrolase</keyword>
<organism evidence="18 19">
    <name type="scientific">Lacticaseibacillus chiayiensis</name>
    <dbReference type="NCBI Taxonomy" id="2100821"/>
    <lineage>
        <taxon>Bacteria</taxon>
        <taxon>Bacillati</taxon>
        <taxon>Bacillota</taxon>
        <taxon>Bacilli</taxon>
        <taxon>Lactobacillales</taxon>
        <taxon>Lactobacillaceae</taxon>
        <taxon>Lacticaseibacillus</taxon>
    </lineage>
</organism>
<dbReference type="RefSeq" id="WP_129302086.1">
    <property type="nucleotide sequence ID" value="NZ_MSSM01000021.1"/>
</dbReference>
<evidence type="ECO:0000256" key="2">
    <source>
        <dbReference type="ARBA" id="ARBA00007739"/>
    </source>
</evidence>
<comment type="catalytic activity">
    <reaction evidence="13">
        <text>[GlcNAc-(1-&gt;4)-Mur2Ac(oyl-L-Ala-gamma-D-Glu-L-Lys-D-Ala-D-Ala)](n)-di-trans,octa-cis-undecaprenyl diphosphate + beta-D-GlcNAc-(1-&gt;4)-Mur2Ac(oyl-L-Ala-gamma-D-Glu-L-Lys-D-Ala-D-Ala)-di-trans,octa-cis-undecaprenyl diphosphate = [GlcNAc-(1-&gt;4)-Mur2Ac(oyl-L-Ala-gamma-D-Glu-L-Lys-D-Ala-D-Ala)](n+1)-di-trans,octa-cis-undecaprenyl diphosphate + di-trans,octa-cis-undecaprenyl diphosphate + H(+)</text>
        <dbReference type="Rhea" id="RHEA:23708"/>
        <dbReference type="Rhea" id="RHEA-COMP:9602"/>
        <dbReference type="Rhea" id="RHEA-COMP:9603"/>
        <dbReference type="ChEBI" id="CHEBI:15378"/>
        <dbReference type="ChEBI" id="CHEBI:58405"/>
        <dbReference type="ChEBI" id="CHEBI:60033"/>
        <dbReference type="ChEBI" id="CHEBI:78435"/>
        <dbReference type="EC" id="2.4.99.28"/>
    </reaction>
</comment>
<keyword evidence="10" id="KW-0511">Multifunctional enzyme</keyword>
<dbReference type="InterPro" id="IPR001264">
    <property type="entry name" value="Glyco_trans_51"/>
</dbReference>
<evidence type="ECO:0000256" key="15">
    <source>
        <dbReference type="SAM" id="Phobius"/>
    </source>
</evidence>
<gene>
    <name evidence="18" type="ORF">BVJ53_08730</name>
</gene>
<dbReference type="GO" id="GO:0006508">
    <property type="term" value="P:proteolysis"/>
    <property type="evidence" value="ECO:0007669"/>
    <property type="project" value="UniProtKB-KW"/>
</dbReference>
<dbReference type="AlphaFoldDB" id="A0A4Q1TWE4"/>
<evidence type="ECO:0000256" key="3">
    <source>
        <dbReference type="ARBA" id="ARBA00022645"/>
    </source>
</evidence>
<evidence type="ECO:0000256" key="12">
    <source>
        <dbReference type="ARBA" id="ARBA00034000"/>
    </source>
</evidence>
<accession>A0A4Q1TWE4</accession>
<comment type="caution">
    <text evidence="18">The sequence shown here is derived from an EMBL/GenBank/DDBJ whole genome shotgun (WGS) entry which is preliminary data.</text>
</comment>
<evidence type="ECO:0000256" key="11">
    <source>
        <dbReference type="ARBA" id="ARBA00023316"/>
    </source>
</evidence>
<dbReference type="InterPro" id="IPR050396">
    <property type="entry name" value="Glycosyltr_51/Transpeptidase"/>
</dbReference>
<evidence type="ECO:0000256" key="6">
    <source>
        <dbReference type="ARBA" id="ARBA00022679"/>
    </source>
</evidence>
<comment type="similarity">
    <text evidence="1">In the C-terminal section; belongs to the transpeptidase family.</text>
</comment>
<dbReference type="GO" id="GO:0008955">
    <property type="term" value="F:peptidoglycan glycosyltransferase activity"/>
    <property type="evidence" value="ECO:0007669"/>
    <property type="project" value="UniProtKB-EC"/>
</dbReference>
<name>A0A4Q1TWE4_9LACO</name>
<keyword evidence="5" id="KW-0328">Glycosyltransferase</keyword>
<feature type="compositionally biased region" description="Low complexity" evidence="14">
    <location>
        <begin position="691"/>
        <end position="766"/>
    </location>
</feature>
<sequence length="773" mass="84262">MADNQNMSRMARRREDKLTNGPKPPEKLWRRILKWTLLGLLALFIGGVGLFSWYAKDAPEVTQAKLESGGSSTIYDRSGNEITTLGLENRDYVKASEIPQELKDAVVSIEDRRFYDEKLGIDPIRIIGAAFNNLTGTSDGLQGGSTLTQQLIKLSVFSTKSSDQTLRRKAQEAWLAMQVQQKYSKDQILEYYINKVYMNYGQYGMSTGAKFYFNKSLKDLTLAQTAFIAGLPQSPVGYDPYKYPQKATQRRNAVIDAMLRDKKITAADAEKAKATPITDGLQPKHQQTNTTTNDKIIDSYLTQVISEVKKKTGLNPYTDNLDIYTNIDMSAQRRLYNIVNTDEYVDFPDNAFQTGVTMTDPDNGEVLAQIGGRKTGDVRLAYNRAAQNTRSNGSTMKPLMDYGPAIEYLNYSTYEQMLDEPYKYPGTNISLYDWDKKYLGRISMRTALEQSRNIPAVKTLSAVGMTNAVKFLKGLGIDLPSSEQYLSSAIGASVNTVQEAGAYGAFANGGTYYKPYYVNKIVTADGNTQTFNSQGTRAMKSSTAYMITDMLKGVLTKGTGKAAAIPGLHQAGKTGTTDYSDAELKQNPALNATGIAKDAWFTGYTRNRVISVWTGYDKPISHGITYAEQEISQKIYKALMSYTSQNLDNPDWTKPDTVESFNILKGSNPGTAITGSSANTTKELYVRGHGPSSRKAVAESSSSSEGSESSSSHASVESSSTEVSASAESSVSAPSVTTPSVTTPSASQASQEEPTSSSTPSSASSGGSSGGNR</sequence>
<evidence type="ECO:0000256" key="7">
    <source>
        <dbReference type="ARBA" id="ARBA00022801"/>
    </source>
</evidence>
<feature type="compositionally biased region" description="Basic and acidic residues" evidence="14">
    <location>
        <begin position="13"/>
        <end position="22"/>
    </location>
</feature>
<dbReference type="GO" id="GO:0009002">
    <property type="term" value="F:serine-type D-Ala-D-Ala carboxypeptidase activity"/>
    <property type="evidence" value="ECO:0007669"/>
    <property type="project" value="UniProtKB-EC"/>
</dbReference>
<dbReference type="GO" id="GO:0008658">
    <property type="term" value="F:penicillin binding"/>
    <property type="evidence" value="ECO:0007669"/>
    <property type="project" value="InterPro"/>
</dbReference>
<keyword evidence="15" id="KW-0472">Membrane</keyword>
<keyword evidence="11" id="KW-0961">Cell wall biogenesis/degradation</keyword>
<dbReference type="GO" id="GO:0030288">
    <property type="term" value="C:outer membrane-bounded periplasmic space"/>
    <property type="evidence" value="ECO:0007669"/>
    <property type="project" value="TreeGrafter"/>
</dbReference>
<keyword evidence="15" id="KW-0812">Transmembrane</keyword>
<keyword evidence="9" id="KW-0573">Peptidoglycan synthesis</keyword>
<evidence type="ECO:0000256" key="13">
    <source>
        <dbReference type="ARBA" id="ARBA00049902"/>
    </source>
</evidence>
<dbReference type="GO" id="GO:0009252">
    <property type="term" value="P:peptidoglycan biosynthetic process"/>
    <property type="evidence" value="ECO:0007669"/>
    <property type="project" value="UniProtKB-KW"/>
</dbReference>
<dbReference type="FunFam" id="1.10.3810.10:FF:000001">
    <property type="entry name" value="Penicillin-binding protein 1A"/>
    <property type="match status" value="1"/>
</dbReference>
<dbReference type="Pfam" id="PF00912">
    <property type="entry name" value="Transgly"/>
    <property type="match status" value="1"/>
</dbReference>
<feature type="region of interest" description="Disordered" evidence="14">
    <location>
        <begin position="687"/>
        <end position="773"/>
    </location>
</feature>
<evidence type="ECO:0000313" key="19">
    <source>
        <dbReference type="Proteomes" id="UP000290475"/>
    </source>
</evidence>
<dbReference type="NCBIfam" id="TIGR02074">
    <property type="entry name" value="PBP_1a_fam"/>
    <property type="match status" value="1"/>
</dbReference>
<keyword evidence="6" id="KW-0808">Transferase</keyword>
<keyword evidence="8" id="KW-0133">Cell shape</keyword>
<reference evidence="18 19" key="1">
    <citation type="submission" date="2017-01" db="EMBL/GenBank/DDBJ databases">
        <title>Lactobacillus chiayiensis sp. nov., a lactic acid bacterium isolated from compost.</title>
        <authorList>
            <person name="Huang C.-H."/>
        </authorList>
    </citation>
    <scope>NUCLEOTIDE SEQUENCE [LARGE SCALE GENOMIC DNA]</scope>
    <source>
        <strain evidence="19">chh01</strain>
    </source>
</reference>
<keyword evidence="15" id="KW-1133">Transmembrane helix</keyword>
<dbReference type="PANTHER" id="PTHR32282:SF29">
    <property type="entry name" value="PENICILLIN-BINDING PROTEIN 1A"/>
    <property type="match status" value="1"/>
</dbReference>
<evidence type="ECO:0000313" key="18">
    <source>
        <dbReference type="EMBL" id="RXT22588.1"/>
    </source>
</evidence>
<feature type="transmembrane region" description="Helical" evidence="15">
    <location>
        <begin position="32"/>
        <end position="55"/>
    </location>
</feature>
<dbReference type="Pfam" id="PF00905">
    <property type="entry name" value="Transpeptidase"/>
    <property type="match status" value="1"/>
</dbReference>
<feature type="region of interest" description="Disordered" evidence="14">
    <location>
        <begin position="1"/>
        <end position="22"/>
    </location>
</feature>
<dbReference type="Gene3D" id="3.40.710.10">
    <property type="entry name" value="DD-peptidase/beta-lactamase superfamily"/>
    <property type="match status" value="1"/>
</dbReference>
<evidence type="ECO:0000256" key="10">
    <source>
        <dbReference type="ARBA" id="ARBA00023268"/>
    </source>
</evidence>
<comment type="similarity">
    <text evidence="2">In the N-terminal section; belongs to the glycosyltransferase 51 family.</text>
</comment>
<dbReference type="Proteomes" id="UP000290475">
    <property type="component" value="Unassembled WGS sequence"/>
</dbReference>
<dbReference type="Gene3D" id="1.10.3810.10">
    <property type="entry name" value="Biosynthetic peptidoglycan transglycosylase-like"/>
    <property type="match status" value="1"/>
</dbReference>